<dbReference type="GO" id="GO:0046872">
    <property type="term" value="F:metal ion binding"/>
    <property type="evidence" value="ECO:0007669"/>
    <property type="project" value="UniProtKB-KW"/>
</dbReference>
<sequence length="369" mass="43124">MLKAYKYRLYPNKQQIKQIQKTFGCCRFVYNQTLAYRKDLYENKKESMNKIACNNYVNQVLKKEYEWLKEVDKFALTNSVYNMDSAYQKFFKEHSGYPKFKSKRDNKKSYTTNITGNNIEVSFERSKIKLPKLKWIKAKVHREFVGKIKSATISQNSSGKYFVSILVETKHILMKSTGCIVGLDLGIKDLLITSNGEKFDNIRTTKKYEEKLAKEQRKLSHKEKGSKNWNKQRIKVARIHEKIHNTRIDNLHKISHKLISENQVIVSEDLAVSNMVKNHNLAKAIVDCGWYELTRQLSYKAEWNNCQYIKVDRFTKTSQTCHVCGYINPDTKDLSVREWTCPECGAVHDRDINAAINILYAGLRMLEVA</sequence>
<dbReference type="EMBL" id="BK059104">
    <property type="protein sequence ID" value="DAE30386.1"/>
    <property type="molecule type" value="Genomic_DNA"/>
</dbReference>
<keyword evidence="11" id="KW-0378">Hydrolase</keyword>
<dbReference type="NCBIfam" id="NF040570">
    <property type="entry name" value="guided_TnpB"/>
    <property type="match status" value="1"/>
</dbReference>
<feature type="domain" description="Probable transposase IS891/IS1136/IS1341" evidence="8">
    <location>
        <begin position="176"/>
        <end position="278"/>
    </location>
</feature>
<comment type="similarity">
    <text evidence="1">In the C-terminal section; belongs to the transposase 35 family.</text>
</comment>
<evidence type="ECO:0000256" key="5">
    <source>
        <dbReference type="ARBA" id="ARBA00022833"/>
    </source>
</evidence>
<accession>A0A8S5RGZ0</accession>
<dbReference type="InterPro" id="IPR053522">
    <property type="entry name" value="RNA-guided_endonuclease_TnpB"/>
</dbReference>
<keyword evidence="6" id="KW-0238">DNA-binding</keyword>
<dbReference type="GO" id="GO:0003677">
    <property type="term" value="F:DNA binding"/>
    <property type="evidence" value="ECO:0007669"/>
    <property type="project" value="UniProtKB-KW"/>
</dbReference>
<dbReference type="CDD" id="cd00350">
    <property type="entry name" value="rubredoxin_like"/>
    <property type="match status" value="1"/>
</dbReference>
<dbReference type="NCBIfam" id="NF038281">
    <property type="entry name" value="IS200_TnpB"/>
    <property type="match status" value="1"/>
</dbReference>
<evidence type="ECO:0000256" key="2">
    <source>
        <dbReference type="ARBA" id="ARBA00011044"/>
    </source>
</evidence>
<dbReference type="PANTHER" id="PTHR30405:SF25">
    <property type="entry name" value="RNA-GUIDED DNA ENDONUCLEASE INSQ-RELATED"/>
    <property type="match status" value="1"/>
</dbReference>
<evidence type="ECO:0000256" key="7">
    <source>
        <dbReference type="ARBA" id="ARBA00023172"/>
    </source>
</evidence>
<dbReference type="InterPro" id="IPR051399">
    <property type="entry name" value="RNA-guided_DNA_endo/Transpos"/>
</dbReference>
<comment type="similarity">
    <text evidence="2">In the N-terminal section; belongs to the transposase 2 family.</text>
</comment>
<evidence type="ECO:0000256" key="4">
    <source>
        <dbReference type="ARBA" id="ARBA00022723"/>
    </source>
</evidence>
<feature type="domain" description="Transposase putative helix-turn-helix" evidence="10">
    <location>
        <begin position="1"/>
        <end position="45"/>
    </location>
</feature>
<proteinExistence type="inferred from homology"/>
<keyword evidence="3" id="KW-0815">Transposition</keyword>
<dbReference type="GO" id="GO:0006310">
    <property type="term" value="P:DNA recombination"/>
    <property type="evidence" value="ECO:0007669"/>
    <property type="project" value="UniProtKB-KW"/>
</dbReference>
<protein>
    <submittedName>
        <fullName evidence="11">Endonuclease</fullName>
    </submittedName>
</protein>
<dbReference type="Pfam" id="PF12323">
    <property type="entry name" value="HTH_OrfB_IS605"/>
    <property type="match status" value="1"/>
</dbReference>
<dbReference type="InterPro" id="IPR010095">
    <property type="entry name" value="Cas12f1-like_TNB"/>
</dbReference>
<dbReference type="InterPro" id="IPR021027">
    <property type="entry name" value="Transposase_put_HTH"/>
</dbReference>
<evidence type="ECO:0000256" key="6">
    <source>
        <dbReference type="ARBA" id="ARBA00023125"/>
    </source>
</evidence>
<feature type="domain" description="Cas12f1-like TNB" evidence="9">
    <location>
        <begin position="290"/>
        <end position="358"/>
    </location>
</feature>
<organism evidence="11">
    <name type="scientific">virus sp. ctiha2</name>
    <dbReference type="NCBI Taxonomy" id="2827299"/>
    <lineage>
        <taxon>Viruses</taxon>
    </lineage>
</organism>
<dbReference type="NCBIfam" id="TIGR01766">
    <property type="entry name" value="IS200/IS605 family accessory protein TnpB-like domain"/>
    <property type="match status" value="1"/>
</dbReference>
<evidence type="ECO:0000256" key="1">
    <source>
        <dbReference type="ARBA" id="ARBA00008761"/>
    </source>
</evidence>
<evidence type="ECO:0000313" key="11">
    <source>
        <dbReference type="EMBL" id="DAE30386.1"/>
    </source>
</evidence>
<dbReference type="InterPro" id="IPR001959">
    <property type="entry name" value="Transposase"/>
</dbReference>
<evidence type="ECO:0000259" key="8">
    <source>
        <dbReference type="Pfam" id="PF01385"/>
    </source>
</evidence>
<keyword evidence="11" id="KW-0540">Nuclease</keyword>
<keyword evidence="11" id="KW-0255">Endonuclease</keyword>
<evidence type="ECO:0000259" key="9">
    <source>
        <dbReference type="Pfam" id="PF07282"/>
    </source>
</evidence>
<name>A0A8S5RGZ0_9VIRU</name>
<evidence type="ECO:0000256" key="3">
    <source>
        <dbReference type="ARBA" id="ARBA00022578"/>
    </source>
</evidence>
<evidence type="ECO:0000259" key="10">
    <source>
        <dbReference type="Pfam" id="PF12323"/>
    </source>
</evidence>
<dbReference type="GO" id="GO:0004519">
    <property type="term" value="F:endonuclease activity"/>
    <property type="evidence" value="ECO:0007669"/>
    <property type="project" value="UniProtKB-KW"/>
</dbReference>
<keyword evidence="5" id="KW-0862">Zinc</keyword>
<dbReference type="Pfam" id="PF01385">
    <property type="entry name" value="OrfB_IS605"/>
    <property type="match status" value="1"/>
</dbReference>
<dbReference type="Pfam" id="PF07282">
    <property type="entry name" value="Cas12f1-like_TNB"/>
    <property type="match status" value="1"/>
</dbReference>
<keyword evidence="7" id="KW-0233">DNA recombination</keyword>
<dbReference type="PANTHER" id="PTHR30405">
    <property type="entry name" value="TRANSPOSASE"/>
    <property type="match status" value="1"/>
</dbReference>
<dbReference type="GO" id="GO:0032196">
    <property type="term" value="P:transposition"/>
    <property type="evidence" value="ECO:0007669"/>
    <property type="project" value="UniProtKB-KW"/>
</dbReference>
<reference evidence="11" key="1">
    <citation type="journal article" date="2021" name="Proc. Natl. Acad. Sci. U.S.A.">
        <title>A Catalog of Tens of Thousands of Viruses from Human Metagenomes Reveals Hidden Associations with Chronic Diseases.</title>
        <authorList>
            <person name="Tisza M.J."/>
            <person name="Buck C.B."/>
        </authorList>
    </citation>
    <scope>NUCLEOTIDE SEQUENCE</scope>
    <source>
        <strain evidence="11">Ctiha2</strain>
    </source>
</reference>
<keyword evidence="4" id="KW-0479">Metal-binding</keyword>